<name>A0A4Y7R8Y4_9FIRM</name>
<evidence type="ECO:0000313" key="2">
    <source>
        <dbReference type="EMBL" id="TEB05404.1"/>
    </source>
</evidence>
<proteinExistence type="predicted"/>
<evidence type="ECO:0000313" key="3">
    <source>
        <dbReference type="Proteomes" id="UP000298324"/>
    </source>
</evidence>
<evidence type="ECO:0000256" key="1">
    <source>
        <dbReference type="SAM" id="Phobius"/>
    </source>
</evidence>
<organism evidence="2 3">
    <name type="scientific">Pelotomaculum schinkii</name>
    <dbReference type="NCBI Taxonomy" id="78350"/>
    <lineage>
        <taxon>Bacteria</taxon>
        <taxon>Bacillati</taxon>
        <taxon>Bacillota</taxon>
        <taxon>Clostridia</taxon>
        <taxon>Eubacteriales</taxon>
        <taxon>Desulfotomaculaceae</taxon>
        <taxon>Pelotomaculum</taxon>
    </lineage>
</organism>
<accession>A0A4Y7R8Y4</accession>
<dbReference type="Proteomes" id="UP000298324">
    <property type="component" value="Unassembled WGS sequence"/>
</dbReference>
<keyword evidence="1" id="KW-0472">Membrane</keyword>
<keyword evidence="1" id="KW-0812">Transmembrane</keyword>
<dbReference type="AlphaFoldDB" id="A0A4Y7R8Y4"/>
<dbReference type="EMBL" id="QFGA01000002">
    <property type="protein sequence ID" value="TEB05404.1"/>
    <property type="molecule type" value="Genomic_DNA"/>
</dbReference>
<feature type="transmembrane region" description="Helical" evidence="1">
    <location>
        <begin position="72"/>
        <end position="99"/>
    </location>
</feature>
<feature type="transmembrane region" description="Helical" evidence="1">
    <location>
        <begin position="111"/>
        <end position="134"/>
    </location>
</feature>
<reference evidence="2 3" key="1">
    <citation type="journal article" date="2018" name="Environ. Microbiol.">
        <title>Novel energy conservation strategies and behaviour of Pelotomaculum schinkii driving syntrophic propionate catabolism.</title>
        <authorList>
            <person name="Hidalgo-Ahumada C.A.P."/>
            <person name="Nobu M.K."/>
            <person name="Narihiro T."/>
            <person name="Tamaki H."/>
            <person name="Liu W.T."/>
            <person name="Kamagata Y."/>
            <person name="Stams A.J.M."/>
            <person name="Imachi H."/>
            <person name="Sousa D.Z."/>
        </authorList>
    </citation>
    <scope>NUCLEOTIDE SEQUENCE [LARGE SCALE GENOMIC DNA]</scope>
    <source>
        <strain evidence="2 3">HH</strain>
    </source>
</reference>
<gene>
    <name evidence="2" type="ORF">Psch_02445</name>
</gene>
<comment type="caution">
    <text evidence="2">The sequence shown here is derived from an EMBL/GenBank/DDBJ whole genome shotgun (WGS) entry which is preliminary data.</text>
</comment>
<sequence>MLHIVQYSFTVVLFFSLDVLQCLTNLRICRFKDASVVAAGYKFFGHQHVCAECGVFLVYHSGKFLVLHRLGLLLYALISGSVGLLPLQKLIDGIVVLLFLRHVLVEKLYKLRVTGLLGVIGIFLDVLLCGSALVPETGIEPVRGLIPAGF</sequence>
<keyword evidence="3" id="KW-1185">Reference proteome</keyword>
<protein>
    <submittedName>
        <fullName evidence="2">Uncharacterized protein</fullName>
    </submittedName>
</protein>
<keyword evidence="1" id="KW-1133">Transmembrane helix</keyword>